<feature type="compositionally biased region" description="Low complexity" evidence="1">
    <location>
        <begin position="397"/>
        <end position="414"/>
    </location>
</feature>
<evidence type="ECO:0000313" key="3">
    <source>
        <dbReference type="EMBL" id="KAG2221821.1"/>
    </source>
</evidence>
<gene>
    <name evidence="3" type="ORF">INT45_013317</name>
</gene>
<dbReference type="PANTHER" id="PTHR11188">
    <property type="entry name" value="ARRESTIN DOMAIN CONTAINING PROTEIN"/>
    <property type="match status" value="1"/>
</dbReference>
<dbReference type="InterPro" id="IPR014756">
    <property type="entry name" value="Ig_E-set"/>
</dbReference>
<protein>
    <recommendedName>
        <fullName evidence="2">Arrestin-like N-terminal domain-containing protein</fullName>
    </recommendedName>
</protein>
<dbReference type="GO" id="GO:0005829">
    <property type="term" value="C:cytosol"/>
    <property type="evidence" value="ECO:0007669"/>
    <property type="project" value="TreeGrafter"/>
</dbReference>
<dbReference type="GO" id="GO:0030674">
    <property type="term" value="F:protein-macromolecule adaptor activity"/>
    <property type="evidence" value="ECO:0007669"/>
    <property type="project" value="TreeGrafter"/>
</dbReference>
<organism evidence="3 4">
    <name type="scientific">Circinella minor</name>
    <dbReference type="NCBI Taxonomy" id="1195481"/>
    <lineage>
        <taxon>Eukaryota</taxon>
        <taxon>Fungi</taxon>
        <taxon>Fungi incertae sedis</taxon>
        <taxon>Mucoromycota</taxon>
        <taxon>Mucoromycotina</taxon>
        <taxon>Mucoromycetes</taxon>
        <taxon>Mucorales</taxon>
        <taxon>Lichtheimiaceae</taxon>
        <taxon>Circinella</taxon>
    </lineage>
</organism>
<evidence type="ECO:0000259" key="2">
    <source>
        <dbReference type="Pfam" id="PF00339"/>
    </source>
</evidence>
<dbReference type="OrthoDB" id="2333384at2759"/>
<sequence>MFSHLISSPHTLDIELLEPVIYLHGRRSDAVIRGSIGVTVHKPHTLKSLVLLFEGRSRIKHGDYKVSRKRIARHQLTIYPTTTTSNTSSSSSSQRPFLLQTGKSRFGFEMRLPPGLAGTLHCKEIKVDYKLMASIQYLRHPSSSAIVKRDISKPIYLVRSPLSSTMSALVNSENVDPCVDSQKQHSRWCQYHITIDQRSVVLGQVLPITLSIAPHLDGLCLEHVYTQIIERRHIRGKKHHGDLNEDDGDEEWETYKSTHMLLPMDCNQQQEQQIDEEGYSPGKSIPLREPWQDTLRYHVSSVMENGLVRTSKKESPDYYIDHTVNVSFVISFPVLGRGGETRRYTKTLMFQSDIELLDPNMCSTAPVLTSSTTSSTLSSPSPSFLSLNEMWMKGGTSNENQQQQQQSDNSSNMQVLPPYEEHGSFSPRMTSSRLPSFLLSSHNNGYLTTVSAPSSSRPSSPSSSSPSSPSSTPRRCCSPPRYDQIFAL</sequence>
<dbReference type="InterPro" id="IPR050357">
    <property type="entry name" value="Arrestin_domain-protein"/>
</dbReference>
<evidence type="ECO:0000313" key="4">
    <source>
        <dbReference type="Proteomes" id="UP000646827"/>
    </source>
</evidence>
<dbReference type="InterPro" id="IPR014752">
    <property type="entry name" value="Arrestin-like_C"/>
</dbReference>
<dbReference type="Proteomes" id="UP000646827">
    <property type="component" value="Unassembled WGS sequence"/>
</dbReference>
<dbReference type="GO" id="GO:0070086">
    <property type="term" value="P:ubiquitin-dependent endocytosis"/>
    <property type="evidence" value="ECO:0007669"/>
    <property type="project" value="TreeGrafter"/>
</dbReference>
<dbReference type="Pfam" id="PF00339">
    <property type="entry name" value="Arrestin_N"/>
    <property type="match status" value="1"/>
</dbReference>
<feature type="compositionally biased region" description="Low complexity" evidence="1">
    <location>
        <begin position="453"/>
        <end position="479"/>
    </location>
</feature>
<dbReference type="PANTHER" id="PTHR11188:SF17">
    <property type="entry name" value="FI21816P1"/>
    <property type="match status" value="1"/>
</dbReference>
<reference evidence="3 4" key="1">
    <citation type="submission" date="2020-12" db="EMBL/GenBank/DDBJ databases">
        <title>Metabolic potential, ecology and presence of endohyphal bacteria is reflected in genomic diversity of Mucoromycotina.</title>
        <authorList>
            <person name="Muszewska A."/>
            <person name="Okrasinska A."/>
            <person name="Steczkiewicz K."/>
            <person name="Drgas O."/>
            <person name="Orlowska M."/>
            <person name="Perlinska-Lenart U."/>
            <person name="Aleksandrzak-Piekarczyk T."/>
            <person name="Szatraj K."/>
            <person name="Zielenkiewicz U."/>
            <person name="Pilsyk S."/>
            <person name="Malc E."/>
            <person name="Mieczkowski P."/>
            <person name="Kruszewska J.S."/>
            <person name="Biernat P."/>
            <person name="Pawlowska J."/>
        </authorList>
    </citation>
    <scope>NUCLEOTIDE SEQUENCE [LARGE SCALE GENOMIC DNA]</scope>
    <source>
        <strain evidence="3 4">CBS 142.35</strain>
    </source>
</reference>
<accession>A0A8H7S5A8</accession>
<feature type="domain" description="Arrestin-like N-terminal" evidence="2">
    <location>
        <begin position="29"/>
        <end position="152"/>
    </location>
</feature>
<dbReference type="SUPFAM" id="SSF81296">
    <property type="entry name" value="E set domains"/>
    <property type="match status" value="1"/>
</dbReference>
<keyword evidence="4" id="KW-1185">Reference proteome</keyword>
<feature type="region of interest" description="Disordered" evidence="1">
    <location>
        <begin position="394"/>
        <end position="430"/>
    </location>
</feature>
<name>A0A8H7S5A8_9FUNG</name>
<dbReference type="Gene3D" id="2.60.40.640">
    <property type="match status" value="1"/>
</dbReference>
<dbReference type="GO" id="GO:0031625">
    <property type="term" value="F:ubiquitin protein ligase binding"/>
    <property type="evidence" value="ECO:0007669"/>
    <property type="project" value="TreeGrafter"/>
</dbReference>
<dbReference type="GO" id="GO:0005886">
    <property type="term" value="C:plasma membrane"/>
    <property type="evidence" value="ECO:0007669"/>
    <property type="project" value="TreeGrafter"/>
</dbReference>
<proteinExistence type="predicted"/>
<dbReference type="InterPro" id="IPR011021">
    <property type="entry name" value="Arrestin-like_N"/>
</dbReference>
<dbReference type="EMBL" id="JAEPRB010000099">
    <property type="protein sequence ID" value="KAG2221821.1"/>
    <property type="molecule type" value="Genomic_DNA"/>
</dbReference>
<evidence type="ECO:0000256" key="1">
    <source>
        <dbReference type="SAM" id="MobiDB-lite"/>
    </source>
</evidence>
<comment type="caution">
    <text evidence="3">The sequence shown here is derived from an EMBL/GenBank/DDBJ whole genome shotgun (WGS) entry which is preliminary data.</text>
</comment>
<feature type="region of interest" description="Disordered" evidence="1">
    <location>
        <begin position="447"/>
        <end position="479"/>
    </location>
</feature>
<dbReference type="AlphaFoldDB" id="A0A8H7S5A8"/>